<gene>
    <name evidence="2" type="ORF">CA264_14765</name>
</gene>
<name>A0A1X9YUM3_9BACT</name>
<dbReference type="STRING" id="709015.GCA_000472485_02983"/>
<proteinExistence type="predicted"/>
<accession>A0A1X9YUM3</accession>
<evidence type="ECO:0000313" key="3">
    <source>
        <dbReference type="Proteomes" id="UP000266292"/>
    </source>
</evidence>
<organism evidence="2 3">
    <name type="scientific">Pontibacter actiniarum</name>
    <dbReference type="NCBI Taxonomy" id="323450"/>
    <lineage>
        <taxon>Bacteria</taxon>
        <taxon>Pseudomonadati</taxon>
        <taxon>Bacteroidota</taxon>
        <taxon>Cytophagia</taxon>
        <taxon>Cytophagales</taxon>
        <taxon>Hymenobacteraceae</taxon>
        <taxon>Pontibacter</taxon>
    </lineage>
</organism>
<dbReference type="RefSeq" id="WP_025608167.1">
    <property type="nucleotide sequence ID" value="NZ_CP021235.1"/>
</dbReference>
<feature type="signal peptide" evidence="1">
    <location>
        <begin position="1"/>
        <end position="19"/>
    </location>
</feature>
<evidence type="ECO:0000313" key="2">
    <source>
        <dbReference type="EMBL" id="ARS36579.1"/>
    </source>
</evidence>
<evidence type="ECO:0008006" key="4">
    <source>
        <dbReference type="Google" id="ProtNLM"/>
    </source>
</evidence>
<dbReference type="Proteomes" id="UP000266292">
    <property type="component" value="Chromosome"/>
</dbReference>
<keyword evidence="3" id="KW-1185">Reference proteome</keyword>
<keyword evidence="1" id="KW-0732">Signal</keyword>
<dbReference type="Gene3D" id="2.40.160.130">
    <property type="entry name" value="Capsule assembly protein Wzi"/>
    <property type="match status" value="1"/>
</dbReference>
<dbReference type="InterPro" id="IPR026950">
    <property type="entry name" value="Caps_assemb_Wzi"/>
</dbReference>
<dbReference type="EMBL" id="CP021235">
    <property type="protein sequence ID" value="ARS36579.1"/>
    <property type="molecule type" value="Genomic_DNA"/>
</dbReference>
<dbReference type="InterPro" id="IPR038636">
    <property type="entry name" value="Wzi_sf"/>
</dbReference>
<feature type="chain" id="PRO_5011009942" description="Capsule assembly Wzi family protein" evidence="1">
    <location>
        <begin position="20"/>
        <end position="553"/>
    </location>
</feature>
<protein>
    <recommendedName>
        <fullName evidence="4">Capsule assembly Wzi family protein</fullName>
    </recommendedName>
</protein>
<dbReference type="KEGG" id="pact:CA264_14765"/>
<dbReference type="AlphaFoldDB" id="A0A1X9YUM3"/>
<evidence type="ECO:0000256" key="1">
    <source>
        <dbReference type="SAM" id="SignalP"/>
    </source>
</evidence>
<reference evidence="3" key="1">
    <citation type="submission" date="2017-05" db="EMBL/GenBank/DDBJ databases">
        <authorList>
            <person name="Ray J."/>
            <person name="Price M."/>
            <person name="Deutschbauer A."/>
        </authorList>
    </citation>
    <scope>NUCLEOTIDE SEQUENCE [LARGE SCALE GENOMIC DNA]</scope>
    <source>
        <strain evidence="3">DSM 19842</strain>
    </source>
</reference>
<dbReference type="Pfam" id="PF14052">
    <property type="entry name" value="Caps_assemb_Wzi"/>
    <property type="match status" value="1"/>
</dbReference>
<dbReference type="OrthoDB" id="9808260at2"/>
<sequence length="553" mass="64331">MKRILGAFALALAAFAAQAQDVYMPYSRDTYHLIDRYQIKYGEQVPEMHTAVRPYGRRDVAELAEISARNARTAVDQFNTGYLLNDNWNYTNQENNDSRKPVLTYFYRNKTDLFHVESEDFTLRVNPVLHFELGLDNESDGVRYINTRGVQLEGSIDKRFGFYAFVGENQARFPEYVNRRIRRDGVVPHETLWKDFKEDGYDFITARGYLNYALSKHVEIQLGHDRHFIGDGYRSLVYSDYAPPAFFLKLNTKVWKLHYMNLFQELIATADRKDELLPKKYMALHRLGINITDNFNLGLFEQVIFARGEGKFELQYLNPVIFYRSIEQGLGSSDNAMLGADFRWNIANRLQLYGQLQLDEFVLDEVKSGNGWWANKQAGQIGAKYIDAFGISNLDLQGEMNIIRPYMYQHEDQFTNYQHYRQPLAHPIGANLLEFVGIVYYQPIPRLMLTGKAIATRYGQDIVTPTDTLNYGNNPLLSYLDRVSTYGNEIGQGVKTDQLYLDLTASFQLRHNMFLDLKQIVRRTNTEGEAPDYSTYFTSFAFRWNIPQRLHEF</sequence>